<dbReference type="PROSITE" id="PS51257">
    <property type="entry name" value="PROKAR_LIPOPROTEIN"/>
    <property type="match status" value="1"/>
</dbReference>
<keyword evidence="1" id="KW-0472">Membrane</keyword>
<gene>
    <name evidence="2" type="ORF">ABS362_06650</name>
</gene>
<dbReference type="RefSeq" id="WP_350411607.1">
    <property type="nucleotide sequence ID" value="NZ_JBEOKT010000005.1"/>
</dbReference>
<protein>
    <recommendedName>
        <fullName evidence="4">Phosphatidate cytidylyltransferase</fullName>
    </recommendedName>
</protein>
<name>A0ABV1RS65_9BACT</name>
<reference evidence="2 3" key="1">
    <citation type="submission" date="2024-06" db="EMBL/GenBank/DDBJ databases">
        <title>Pontibacter populi HYL7-15.</title>
        <authorList>
            <person name="Kim M.K."/>
        </authorList>
    </citation>
    <scope>NUCLEOTIDE SEQUENCE [LARGE SCALE GENOMIC DNA]</scope>
    <source>
        <strain evidence="2 3">HYL7-15</strain>
    </source>
</reference>
<dbReference type="EMBL" id="JBEOKT010000005">
    <property type="protein sequence ID" value="MER2997218.1"/>
    <property type="molecule type" value="Genomic_DNA"/>
</dbReference>
<evidence type="ECO:0000313" key="3">
    <source>
        <dbReference type="Proteomes" id="UP001476807"/>
    </source>
</evidence>
<proteinExistence type="predicted"/>
<keyword evidence="1" id="KW-1133">Transmembrane helix</keyword>
<evidence type="ECO:0000313" key="2">
    <source>
        <dbReference type="EMBL" id="MER2997218.1"/>
    </source>
</evidence>
<dbReference type="Proteomes" id="UP001476807">
    <property type="component" value="Unassembled WGS sequence"/>
</dbReference>
<keyword evidence="1" id="KW-0812">Transmembrane</keyword>
<accession>A0ABV1RS65</accession>
<keyword evidence="3" id="KW-1185">Reference proteome</keyword>
<sequence length="56" mass="6551">MNNLRTYLATLFILMAFTLSSCELVGDIFEAGMWTALIIIVLIILLVVWIFRKFRR</sequence>
<evidence type="ECO:0000256" key="1">
    <source>
        <dbReference type="SAM" id="Phobius"/>
    </source>
</evidence>
<evidence type="ECO:0008006" key="4">
    <source>
        <dbReference type="Google" id="ProtNLM"/>
    </source>
</evidence>
<feature type="transmembrane region" description="Helical" evidence="1">
    <location>
        <begin position="32"/>
        <end position="51"/>
    </location>
</feature>
<comment type="caution">
    <text evidence="2">The sequence shown here is derived from an EMBL/GenBank/DDBJ whole genome shotgun (WGS) entry which is preliminary data.</text>
</comment>
<organism evidence="2 3">
    <name type="scientific">Pontibacter populi</name>
    <dbReference type="NCBI Taxonomy" id="890055"/>
    <lineage>
        <taxon>Bacteria</taxon>
        <taxon>Pseudomonadati</taxon>
        <taxon>Bacteroidota</taxon>
        <taxon>Cytophagia</taxon>
        <taxon>Cytophagales</taxon>
        <taxon>Hymenobacteraceae</taxon>
        <taxon>Pontibacter</taxon>
    </lineage>
</organism>